<evidence type="ECO:0008006" key="7">
    <source>
        <dbReference type="Google" id="ProtNLM"/>
    </source>
</evidence>
<dbReference type="PROSITE" id="PS51257">
    <property type="entry name" value="PROKAR_LIPOPROTEIN"/>
    <property type="match status" value="1"/>
</dbReference>
<feature type="chain" id="PRO_5017009772" description="Organic solvent ABC transporter permease" evidence="2">
    <location>
        <begin position="19"/>
        <end position="371"/>
    </location>
</feature>
<protein>
    <recommendedName>
        <fullName evidence="7">Organic solvent ABC transporter permease</fullName>
    </recommendedName>
</protein>
<accession>A0A368V0S3</accession>
<keyword evidence="6" id="KW-1185">Reference proteome</keyword>
<keyword evidence="2" id="KW-0732">Signal</keyword>
<dbReference type="Proteomes" id="UP000252795">
    <property type="component" value="Unassembled WGS sequence"/>
</dbReference>
<dbReference type="EMBL" id="QNSA01000005">
    <property type="protein sequence ID" value="RBP73972.1"/>
    <property type="molecule type" value="Genomic_DNA"/>
</dbReference>
<evidence type="ECO:0000256" key="1">
    <source>
        <dbReference type="SAM" id="MobiDB-lite"/>
    </source>
</evidence>
<reference evidence="4 5" key="1">
    <citation type="submission" date="2018-07" db="EMBL/GenBank/DDBJ databases">
        <title>Freshwater and sediment microbial communities from various areas in North America, analyzing microbe dynamics in response to fracking.</title>
        <authorList>
            <person name="Lamendella R."/>
        </authorList>
    </citation>
    <scope>NUCLEOTIDE SEQUENCE [LARGE SCALE GENOMIC DNA]</scope>
    <source>
        <strain evidence="4 5">114E</strain>
        <strain evidence="3 6">114E_o</strain>
    </source>
</reference>
<evidence type="ECO:0000313" key="4">
    <source>
        <dbReference type="EMBL" id="RCW34722.1"/>
    </source>
</evidence>
<evidence type="ECO:0000313" key="5">
    <source>
        <dbReference type="Proteomes" id="UP000252795"/>
    </source>
</evidence>
<feature type="signal peptide" evidence="2">
    <location>
        <begin position="1"/>
        <end position="18"/>
    </location>
</feature>
<evidence type="ECO:0000313" key="3">
    <source>
        <dbReference type="EMBL" id="RBP73972.1"/>
    </source>
</evidence>
<evidence type="ECO:0000313" key="6">
    <source>
        <dbReference type="Proteomes" id="UP000253065"/>
    </source>
</evidence>
<gene>
    <name evidence="4" type="ORF">DET51_10594</name>
    <name evidence="3" type="ORF">DET64_10594</name>
</gene>
<organism evidence="4 5">
    <name type="scientific">Marinobacter nauticus</name>
    <name type="common">Marinobacter hydrocarbonoclasticus</name>
    <name type="synonym">Marinobacter aquaeolei</name>
    <dbReference type="NCBI Taxonomy" id="2743"/>
    <lineage>
        <taxon>Bacteria</taxon>
        <taxon>Pseudomonadati</taxon>
        <taxon>Pseudomonadota</taxon>
        <taxon>Gammaproteobacteria</taxon>
        <taxon>Pseudomonadales</taxon>
        <taxon>Marinobacteraceae</taxon>
        <taxon>Marinobacter</taxon>
    </lineage>
</organism>
<sequence>MKLVHLTRFILPLSAAIALTGCFDSGSSSGSDDTRTGQIHFQGVGGLTYQTASQSGKTNTRGEFRYYPGETISVKVGNFPIAEGIPAREYVTFLEFQEDTRAALQTPAVDDEGLNSHQVREQLLFENNTLMNLSRFLLALNWTENVDDDEGIDIRERVINQLNQALDDPNLPNTIDFNVSIGEFTAENSPANQILAEICFHPKDDPLCGEPPTQEEIDNADDRPVDGELDPDIDYKEDLEALRERILQSVRNMDEFDNEQARNYLRRELAAITRKLSRQYYLSPEDATHAAGDTSIKSVKVKKIRGDAQLAQLQAQSTRPTDVYVNAESWQEAEVEYVVDGPTGGESEILVNFRPEGTYRWVRKQIRILID</sequence>
<dbReference type="EMBL" id="QPJB01000005">
    <property type="protein sequence ID" value="RCW34722.1"/>
    <property type="molecule type" value="Genomic_DNA"/>
</dbReference>
<proteinExistence type="predicted"/>
<comment type="caution">
    <text evidence="4">The sequence shown here is derived from an EMBL/GenBank/DDBJ whole genome shotgun (WGS) entry which is preliminary data.</text>
</comment>
<name>A0A368V0S3_MARNT</name>
<dbReference type="RefSeq" id="WP_113879651.1">
    <property type="nucleotide sequence ID" value="NZ_QNSA01000005.1"/>
</dbReference>
<dbReference type="Proteomes" id="UP000253065">
    <property type="component" value="Unassembled WGS sequence"/>
</dbReference>
<dbReference type="AlphaFoldDB" id="A0A368V0S3"/>
<feature type="region of interest" description="Disordered" evidence="1">
    <location>
        <begin position="210"/>
        <end position="231"/>
    </location>
</feature>
<evidence type="ECO:0000256" key="2">
    <source>
        <dbReference type="SAM" id="SignalP"/>
    </source>
</evidence>